<dbReference type="HOGENOM" id="CLU_330255_0_0_1"/>
<dbReference type="InParanoid" id="Q23FH9"/>
<proteinExistence type="predicted"/>
<sequence>MNKYFINNPLPYHQIYNTNQGENNIKKNQEFDGNFSYAQLNEIQIPIPNFVENTIIQQLQNAVKQVERQVNDYLQKKNSQEILNMINKEFIKRNESFIDKYYKKPQQLNQEKEVGLKVPDNFIEEQKNQSPILVETDDTNTFKEIKKQKNSKQSQLNKGLIQKGQIHNTNQLNSYEDDLKTLLEQSIIYSQQNKERIQSDIKQQLNQIKEQENSNKTIIQNHYLYSEVDYQINEEQLNKIMQTVDKFGLDRCQVQQKTNSFLKIEAINFNFKNNRLLKTITYSILYRSICQQELESAKNFIYKILNFLNPKSKRFEQQNILLRQIFLHFLCILIIDNQQQAIIFLNKIFSFESISSLILDYMSYSAQKMLKLQNLNKTEYEQIDCLANGYNSNLFLSDRSDNFKNFPLRNKISSSFDIIFIHFEQQINQKPNQAIYFVFNPNDRLQALYSKHNSNNNLF</sequence>
<protein>
    <submittedName>
        <fullName evidence="2">Uncharacterized protein</fullName>
    </submittedName>
</protein>
<evidence type="ECO:0000313" key="3">
    <source>
        <dbReference type="Proteomes" id="UP000009168"/>
    </source>
</evidence>
<dbReference type="GeneID" id="7824650"/>
<dbReference type="RefSeq" id="XP_001015419.2">
    <property type="nucleotide sequence ID" value="XM_001015419.2"/>
</dbReference>
<evidence type="ECO:0000256" key="1">
    <source>
        <dbReference type="SAM" id="Coils"/>
    </source>
</evidence>
<reference evidence="3" key="1">
    <citation type="journal article" date="2006" name="PLoS Biol.">
        <title>Macronuclear genome sequence of the ciliate Tetrahymena thermophila, a model eukaryote.</title>
        <authorList>
            <person name="Eisen J.A."/>
            <person name="Coyne R.S."/>
            <person name="Wu M."/>
            <person name="Wu D."/>
            <person name="Thiagarajan M."/>
            <person name="Wortman J.R."/>
            <person name="Badger J.H."/>
            <person name="Ren Q."/>
            <person name="Amedeo P."/>
            <person name="Jones K.M."/>
            <person name="Tallon L.J."/>
            <person name="Delcher A.L."/>
            <person name="Salzberg S.L."/>
            <person name="Silva J.C."/>
            <person name="Haas B.J."/>
            <person name="Majoros W.H."/>
            <person name="Farzad M."/>
            <person name="Carlton J.M."/>
            <person name="Smith R.K. Jr."/>
            <person name="Garg J."/>
            <person name="Pearlman R.E."/>
            <person name="Karrer K.M."/>
            <person name="Sun L."/>
            <person name="Manning G."/>
            <person name="Elde N.C."/>
            <person name="Turkewitz A.P."/>
            <person name="Asai D.J."/>
            <person name="Wilkes D.E."/>
            <person name="Wang Y."/>
            <person name="Cai H."/>
            <person name="Collins K."/>
            <person name="Stewart B.A."/>
            <person name="Lee S.R."/>
            <person name="Wilamowska K."/>
            <person name="Weinberg Z."/>
            <person name="Ruzzo W.L."/>
            <person name="Wloga D."/>
            <person name="Gaertig J."/>
            <person name="Frankel J."/>
            <person name="Tsao C.-C."/>
            <person name="Gorovsky M.A."/>
            <person name="Keeling P.J."/>
            <person name="Waller R.F."/>
            <person name="Patron N.J."/>
            <person name="Cherry J.M."/>
            <person name="Stover N.A."/>
            <person name="Krieger C.J."/>
            <person name="del Toro C."/>
            <person name="Ryder H.F."/>
            <person name="Williamson S.C."/>
            <person name="Barbeau R.A."/>
            <person name="Hamilton E.P."/>
            <person name="Orias E."/>
        </authorList>
    </citation>
    <scope>NUCLEOTIDE SEQUENCE [LARGE SCALE GENOMIC DNA]</scope>
    <source>
        <strain evidence="3">SB210</strain>
    </source>
</reference>
<dbReference type="AlphaFoldDB" id="Q23FH9"/>
<dbReference type="KEGG" id="tet:TTHERM_00377390"/>
<gene>
    <name evidence="2" type="ORF">TTHERM_00377390</name>
</gene>
<evidence type="ECO:0000313" key="2">
    <source>
        <dbReference type="EMBL" id="EAR95174.2"/>
    </source>
</evidence>
<keyword evidence="3" id="KW-1185">Reference proteome</keyword>
<dbReference type="Proteomes" id="UP000009168">
    <property type="component" value="Unassembled WGS sequence"/>
</dbReference>
<accession>Q23FH9</accession>
<dbReference type="EMBL" id="GG662706">
    <property type="protein sequence ID" value="EAR95174.2"/>
    <property type="molecule type" value="Genomic_DNA"/>
</dbReference>
<organism evidence="2 3">
    <name type="scientific">Tetrahymena thermophila (strain SB210)</name>
    <dbReference type="NCBI Taxonomy" id="312017"/>
    <lineage>
        <taxon>Eukaryota</taxon>
        <taxon>Sar</taxon>
        <taxon>Alveolata</taxon>
        <taxon>Ciliophora</taxon>
        <taxon>Intramacronucleata</taxon>
        <taxon>Oligohymenophorea</taxon>
        <taxon>Hymenostomatida</taxon>
        <taxon>Tetrahymenina</taxon>
        <taxon>Tetrahymenidae</taxon>
        <taxon>Tetrahymena</taxon>
    </lineage>
</organism>
<feature type="coiled-coil region" evidence="1">
    <location>
        <begin position="194"/>
        <end position="221"/>
    </location>
</feature>
<name>Q23FH9_TETTS</name>
<feature type="coiled-coil region" evidence="1">
    <location>
        <begin position="56"/>
        <end position="83"/>
    </location>
</feature>
<keyword evidence="1" id="KW-0175">Coiled coil</keyword>